<dbReference type="InterPro" id="IPR036640">
    <property type="entry name" value="ABC1_TM_sf"/>
</dbReference>
<dbReference type="SUPFAM" id="SSF90123">
    <property type="entry name" value="ABC transporter transmembrane region"/>
    <property type="match status" value="1"/>
</dbReference>
<evidence type="ECO:0000313" key="10">
    <source>
        <dbReference type="EMBL" id="NHN34759.1"/>
    </source>
</evidence>
<dbReference type="PROSITE" id="PS50893">
    <property type="entry name" value="ABC_TRANSPORTER_2"/>
    <property type="match status" value="1"/>
</dbReference>
<dbReference type="Pfam" id="PF00664">
    <property type="entry name" value="ABC_membrane"/>
    <property type="match status" value="1"/>
</dbReference>
<protein>
    <submittedName>
        <fullName evidence="10">Peptidase domain-containing ABC transporter</fullName>
    </submittedName>
</protein>
<keyword evidence="11" id="KW-1185">Reference proteome</keyword>
<dbReference type="PROSITE" id="PS00211">
    <property type="entry name" value="ABC_TRANSPORTER_1"/>
    <property type="match status" value="1"/>
</dbReference>
<dbReference type="InterPro" id="IPR003439">
    <property type="entry name" value="ABC_transporter-like_ATP-bd"/>
</dbReference>
<evidence type="ECO:0000256" key="6">
    <source>
        <dbReference type="ARBA" id="ARBA00023136"/>
    </source>
</evidence>
<dbReference type="Gene3D" id="1.20.1560.10">
    <property type="entry name" value="ABC transporter type 1, transmembrane domain"/>
    <property type="match status" value="1"/>
</dbReference>
<feature type="domain" description="ABC transporter" evidence="8">
    <location>
        <begin position="137"/>
        <end position="372"/>
    </location>
</feature>
<dbReference type="InterPro" id="IPR011527">
    <property type="entry name" value="ABC1_TM_dom"/>
</dbReference>
<dbReference type="PANTHER" id="PTHR43394">
    <property type="entry name" value="ATP-DEPENDENT PERMEASE MDL1, MITOCHONDRIAL"/>
    <property type="match status" value="1"/>
</dbReference>
<keyword evidence="6 7" id="KW-0472">Membrane</keyword>
<dbReference type="InterPro" id="IPR039421">
    <property type="entry name" value="Type_1_exporter"/>
</dbReference>
<feature type="domain" description="ABC transmembrane type-1" evidence="9">
    <location>
        <begin position="1"/>
        <end position="103"/>
    </location>
</feature>
<keyword evidence="5 7" id="KW-1133">Transmembrane helix</keyword>
<dbReference type="InterPro" id="IPR027417">
    <property type="entry name" value="P-loop_NTPase"/>
</dbReference>
<evidence type="ECO:0000256" key="7">
    <source>
        <dbReference type="SAM" id="Phobius"/>
    </source>
</evidence>
<evidence type="ECO:0000256" key="1">
    <source>
        <dbReference type="ARBA" id="ARBA00004651"/>
    </source>
</evidence>
<sequence length="376" mass="41703">MEAIGAIASVKAASAEQRVRSKLEEKLKKQLALSYEGNKLEIVATAGSLFIRSLCNVVLLYFGARLVISGLLSLGEFVAFTVMFTSFLFSLESISRLFGEWSEARISMERLNDVYESTVEHPYPDSMRILPRIQGHLRFDNVSFAYGQGSKPVLHNVSVELTPGLNIALVGRSGSGKSTIANLLLKLFEPTQGGIYIDGYPLRQVYADSIRKQVGYVQQETVMFRGTIVENIAFNSDSVSLDDIERVSKLAGAHDFVDQLPLGYQTMVGEGGMRLSGGQKQRIAIARALLGNPRILIFDEATSALDTESERIIQQNMDAIVKDRTTLIIAHRLSTIRRADLILVLDQGAIAERGTHEELLRKRGLYYYLVHQQTEG</sequence>
<dbReference type="PANTHER" id="PTHR43394:SF1">
    <property type="entry name" value="ATP-BINDING CASSETTE SUB-FAMILY B MEMBER 10, MITOCHONDRIAL"/>
    <property type="match status" value="1"/>
</dbReference>
<accession>A0ABX0JHI2</accession>
<reference evidence="10" key="1">
    <citation type="submission" date="2020-03" db="EMBL/GenBank/DDBJ databases">
        <title>Draft sequencing of Paenibacilllus sp. S3N08.</title>
        <authorList>
            <person name="Kim D.-U."/>
        </authorList>
    </citation>
    <scope>NUCLEOTIDE SEQUENCE</scope>
    <source>
        <strain evidence="10">S3N08</strain>
    </source>
</reference>
<gene>
    <name evidence="10" type="ORF">G9U52_33980</name>
</gene>
<feature type="transmembrane region" description="Helical" evidence="7">
    <location>
        <begin position="42"/>
        <end position="64"/>
    </location>
</feature>
<evidence type="ECO:0000259" key="9">
    <source>
        <dbReference type="PROSITE" id="PS50929"/>
    </source>
</evidence>
<dbReference type="SMART" id="SM00382">
    <property type="entry name" value="AAA"/>
    <property type="match status" value="1"/>
</dbReference>
<comment type="subcellular location">
    <subcellularLocation>
        <location evidence="1">Cell membrane</location>
        <topology evidence="1">Multi-pass membrane protein</topology>
    </subcellularLocation>
</comment>
<evidence type="ECO:0000259" key="8">
    <source>
        <dbReference type="PROSITE" id="PS50893"/>
    </source>
</evidence>
<organism evidence="10 11">
    <name type="scientific">Paenibacillus agricola</name>
    <dbReference type="NCBI Taxonomy" id="2716264"/>
    <lineage>
        <taxon>Bacteria</taxon>
        <taxon>Bacillati</taxon>
        <taxon>Bacillota</taxon>
        <taxon>Bacilli</taxon>
        <taxon>Bacillales</taxon>
        <taxon>Paenibacillaceae</taxon>
        <taxon>Paenibacillus</taxon>
    </lineage>
</organism>
<dbReference type="EMBL" id="JAAOIW010000022">
    <property type="protein sequence ID" value="NHN34759.1"/>
    <property type="molecule type" value="Genomic_DNA"/>
</dbReference>
<feature type="transmembrane region" description="Helical" evidence="7">
    <location>
        <begin position="71"/>
        <end position="91"/>
    </location>
</feature>
<dbReference type="PROSITE" id="PS50929">
    <property type="entry name" value="ABC_TM1F"/>
    <property type="match status" value="1"/>
</dbReference>
<keyword evidence="2 7" id="KW-0812">Transmembrane</keyword>
<dbReference type="Proteomes" id="UP001165962">
    <property type="component" value="Unassembled WGS sequence"/>
</dbReference>
<dbReference type="Pfam" id="PF00005">
    <property type="entry name" value="ABC_tran"/>
    <property type="match status" value="1"/>
</dbReference>
<evidence type="ECO:0000256" key="3">
    <source>
        <dbReference type="ARBA" id="ARBA00022741"/>
    </source>
</evidence>
<dbReference type="Gene3D" id="3.40.50.300">
    <property type="entry name" value="P-loop containing nucleotide triphosphate hydrolases"/>
    <property type="match status" value="1"/>
</dbReference>
<evidence type="ECO:0000256" key="2">
    <source>
        <dbReference type="ARBA" id="ARBA00022692"/>
    </source>
</evidence>
<keyword evidence="3" id="KW-0547">Nucleotide-binding</keyword>
<dbReference type="SUPFAM" id="SSF52540">
    <property type="entry name" value="P-loop containing nucleoside triphosphate hydrolases"/>
    <property type="match status" value="1"/>
</dbReference>
<comment type="caution">
    <text evidence="10">The sequence shown here is derived from an EMBL/GenBank/DDBJ whole genome shotgun (WGS) entry which is preliminary data.</text>
</comment>
<dbReference type="InterPro" id="IPR003593">
    <property type="entry name" value="AAA+_ATPase"/>
</dbReference>
<dbReference type="InterPro" id="IPR017871">
    <property type="entry name" value="ABC_transporter-like_CS"/>
</dbReference>
<evidence type="ECO:0000313" key="11">
    <source>
        <dbReference type="Proteomes" id="UP001165962"/>
    </source>
</evidence>
<keyword evidence="4" id="KW-0067">ATP-binding</keyword>
<evidence type="ECO:0000256" key="4">
    <source>
        <dbReference type="ARBA" id="ARBA00022840"/>
    </source>
</evidence>
<proteinExistence type="predicted"/>
<evidence type="ECO:0000256" key="5">
    <source>
        <dbReference type="ARBA" id="ARBA00022989"/>
    </source>
</evidence>
<name>A0ABX0JHI2_9BACL</name>